<evidence type="ECO:0000313" key="3">
    <source>
        <dbReference type="Proteomes" id="UP001187531"/>
    </source>
</evidence>
<evidence type="ECO:0000256" key="1">
    <source>
        <dbReference type="SAM" id="MobiDB-lite"/>
    </source>
</evidence>
<dbReference type="AlphaFoldDB" id="A0AA88HBM4"/>
<reference evidence="2" key="1">
    <citation type="submission" date="2023-07" db="EMBL/GenBank/DDBJ databases">
        <title>Chromosome-level genome assembly of Artemia franciscana.</title>
        <authorList>
            <person name="Jo E."/>
        </authorList>
    </citation>
    <scope>NUCLEOTIDE SEQUENCE</scope>
    <source>
        <tissue evidence="2">Whole body</tissue>
    </source>
</reference>
<comment type="caution">
    <text evidence="2">The sequence shown here is derived from an EMBL/GenBank/DDBJ whole genome shotgun (WGS) entry which is preliminary data.</text>
</comment>
<gene>
    <name evidence="2" type="ORF">QYM36_016001</name>
</gene>
<accession>A0AA88HBM4</accession>
<organism evidence="2 3">
    <name type="scientific">Artemia franciscana</name>
    <name type="common">Brine shrimp</name>
    <name type="synonym">Artemia sanfranciscana</name>
    <dbReference type="NCBI Taxonomy" id="6661"/>
    <lineage>
        <taxon>Eukaryota</taxon>
        <taxon>Metazoa</taxon>
        <taxon>Ecdysozoa</taxon>
        <taxon>Arthropoda</taxon>
        <taxon>Crustacea</taxon>
        <taxon>Branchiopoda</taxon>
        <taxon>Anostraca</taxon>
        <taxon>Artemiidae</taxon>
        <taxon>Artemia</taxon>
    </lineage>
</organism>
<proteinExistence type="predicted"/>
<evidence type="ECO:0000313" key="2">
    <source>
        <dbReference type="EMBL" id="KAK2705843.1"/>
    </source>
</evidence>
<keyword evidence="3" id="KW-1185">Reference proteome</keyword>
<dbReference type="Proteomes" id="UP001187531">
    <property type="component" value="Unassembled WGS sequence"/>
</dbReference>
<dbReference type="EMBL" id="JAVRJZ010000020">
    <property type="protein sequence ID" value="KAK2705843.1"/>
    <property type="molecule type" value="Genomic_DNA"/>
</dbReference>
<name>A0AA88HBM4_ARTSF</name>
<sequence length="92" mass="10788">MQIGRQKIRHDEYITKIIFEDNIDNKIDPDRSYLSSDEDDKDPSCKPPSQKVKTQFTVELSGWKCKITTYNQTSQTRRYSKLAKQNSLLPSF</sequence>
<protein>
    <submittedName>
        <fullName evidence="2">Uncharacterized protein</fullName>
    </submittedName>
</protein>
<feature type="region of interest" description="Disordered" evidence="1">
    <location>
        <begin position="26"/>
        <end position="53"/>
    </location>
</feature>